<dbReference type="InterPro" id="IPR007539">
    <property type="entry name" value="DUF551"/>
</dbReference>
<reference evidence="2" key="1">
    <citation type="submission" date="2020-04" db="EMBL/GenBank/DDBJ databases">
        <authorList>
            <person name="Chiriac C."/>
            <person name="Salcher M."/>
            <person name="Ghai R."/>
            <person name="Kavagutti S V."/>
        </authorList>
    </citation>
    <scope>NUCLEOTIDE SEQUENCE</scope>
</reference>
<dbReference type="Pfam" id="PF04448">
    <property type="entry name" value="DUF551"/>
    <property type="match status" value="1"/>
</dbReference>
<sequence>MKTPEQIAEKYAETVWDESELPPEDRAIERHVTIGKISAKMGFIAGYKAAQDQFRSTLGGAGDKLTPTGWISVKERLPDNTEPVVGMDHKGLYYIICRSHMTSFGWTHAYSFEYANGITHWMPLPKVSRFGKPLPEAPKGEG</sequence>
<feature type="domain" description="DUF551" evidence="1">
    <location>
        <begin position="69"/>
        <end position="126"/>
    </location>
</feature>
<proteinExistence type="predicted"/>
<organism evidence="2">
    <name type="scientific">uncultured Caudovirales phage</name>
    <dbReference type="NCBI Taxonomy" id="2100421"/>
    <lineage>
        <taxon>Viruses</taxon>
        <taxon>Duplodnaviria</taxon>
        <taxon>Heunggongvirae</taxon>
        <taxon>Uroviricota</taxon>
        <taxon>Caudoviricetes</taxon>
        <taxon>Peduoviridae</taxon>
        <taxon>Maltschvirus</taxon>
        <taxon>Maltschvirus maltsch</taxon>
    </lineage>
</organism>
<dbReference type="EMBL" id="LR796388">
    <property type="protein sequence ID" value="CAB4141289.1"/>
    <property type="molecule type" value="Genomic_DNA"/>
</dbReference>
<accession>A0A6J5MC18</accession>
<protein>
    <recommendedName>
        <fullName evidence="1">DUF551 domain-containing protein</fullName>
    </recommendedName>
</protein>
<evidence type="ECO:0000259" key="1">
    <source>
        <dbReference type="Pfam" id="PF04448"/>
    </source>
</evidence>
<name>A0A6J5MC18_9CAUD</name>
<gene>
    <name evidence="2" type="ORF">UFOVP410_128</name>
</gene>
<evidence type="ECO:0000313" key="2">
    <source>
        <dbReference type="EMBL" id="CAB4141289.1"/>
    </source>
</evidence>